<evidence type="ECO:0000313" key="8">
    <source>
        <dbReference type="EMBL" id="KAF2902811.1"/>
    </source>
</evidence>
<reference evidence="8" key="1">
    <citation type="submission" date="2019-08" db="EMBL/GenBank/DDBJ databases">
        <title>The genome of the North American firefly Photinus pyralis.</title>
        <authorList>
            <consortium name="Photinus pyralis genome working group"/>
            <person name="Fallon T.R."/>
            <person name="Sander Lower S.E."/>
            <person name="Weng J.-K."/>
        </authorList>
    </citation>
    <scope>NUCLEOTIDE SEQUENCE</scope>
    <source>
        <strain evidence="8">TRF0915ILg1</strain>
        <tissue evidence="8">Whole body</tissue>
    </source>
</reference>
<dbReference type="OrthoDB" id="19653at2759"/>
<keyword evidence="9" id="KW-1185">Reference proteome</keyword>
<comment type="similarity">
    <text evidence="1 6">Belongs to the type-B carboxylesterase/lipase family.</text>
</comment>
<dbReference type="PROSITE" id="PS00122">
    <property type="entry name" value="CARBOXYLESTERASE_B_1"/>
    <property type="match status" value="1"/>
</dbReference>
<keyword evidence="4" id="KW-1015">Disulfide bond</keyword>
<accession>A0A8K0DGE3</accession>
<evidence type="ECO:0000256" key="6">
    <source>
        <dbReference type="RuleBase" id="RU361235"/>
    </source>
</evidence>
<feature type="signal peptide" evidence="6">
    <location>
        <begin position="1"/>
        <end position="25"/>
    </location>
</feature>
<comment type="caution">
    <text evidence="8">The sequence shown here is derived from an EMBL/GenBank/DDBJ whole genome shotgun (WGS) entry which is preliminary data.</text>
</comment>
<sequence>MNINKFTTIAILLTQILIILSEILANQNILEVQVNQGILRGMYQKSRKGRQFCAFIGIPYAQPPVGELRFKPPLPAEPWEGILNATASQSVCPQRKGLQIIGNEDCLYLNVYTPQLPINNNQLLPVMFFIHGGGFVVGSGGPEWYEPNNLLDKDIVLVTSNYRLGALGFLSTGDKVVPGNNGLKDLVQVLKWIKNNIAAFGGNPNNITVFGHSSGATAAHYLMLSSLSKDLINGAIVQSGTALDGWCLARNNEEVKNTKKLAKFLNCTALSNKAVIECIKKINVDIIVKQDAKFLEWSINPAIVFKPVVEPKLEGAFLTQHPAGIIKSGKAANVPLLIGLTTQEGALKSAAYYNNSQLINDIDQDFNRAISLSLGYNNNNEVDKKRISRQLRHYYFGNKKIDNSTKDKLTNMFTDVLFLLGADKSVRLHGRHGTQPVFYYHFGYRGTESHSTLYGDSTHDYGVCHGDDLLYLFDLKRKFPNY</sequence>
<dbReference type="Proteomes" id="UP000801492">
    <property type="component" value="Unassembled WGS sequence"/>
</dbReference>
<dbReference type="PANTHER" id="PTHR11559">
    <property type="entry name" value="CARBOXYLESTERASE"/>
    <property type="match status" value="1"/>
</dbReference>
<dbReference type="InterPro" id="IPR002018">
    <property type="entry name" value="CarbesteraseB"/>
</dbReference>
<evidence type="ECO:0000256" key="3">
    <source>
        <dbReference type="ARBA" id="ARBA00022801"/>
    </source>
</evidence>
<dbReference type="InterPro" id="IPR029058">
    <property type="entry name" value="AB_hydrolase_fold"/>
</dbReference>
<keyword evidence="2" id="KW-0719">Serine esterase</keyword>
<dbReference type="EMBL" id="VTPC01001179">
    <property type="protein sequence ID" value="KAF2902811.1"/>
    <property type="molecule type" value="Genomic_DNA"/>
</dbReference>
<gene>
    <name evidence="8" type="ORF">ILUMI_03376</name>
</gene>
<dbReference type="GO" id="GO:0052689">
    <property type="term" value="F:carboxylic ester hydrolase activity"/>
    <property type="evidence" value="ECO:0007669"/>
    <property type="project" value="UniProtKB-KW"/>
</dbReference>
<evidence type="ECO:0000259" key="7">
    <source>
        <dbReference type="Pfam" id="PF00135"/>
    </source>
</evidence>
<evidence type="ECO:0000256" key="2">
    <source>
        <dbReference type="ARBA" id="ARBA00022487"/>
    </source>
</evidence>
<feature type="chain" id="PRO_5035486977" description="Carboxylic ester hydrolase" evidence="6">
    <location>
        <begin position="26"/>
        <end position="482"/>
    </location>
</feature>
<dbReference type="EC" id="3.1.1.-" evidence="6"/>
<feature type="domain" description="Carboxylesterase type B" evidence="7">
    <location>
        <begin position="31"/>
        <end position="475"/>
    </location>
</feature>
<name>A0A8K0DGE3_IGNLU</name>
<evidence type="ECO:0000256" key="1">
    <source>
        <dbReference type="ARBA" id="ARBA00005964"/>
    </source>
</evidence>
<dbReference type="Gene3D" id="3.40.50.1820">
    <property type="entry name" value="alpha/beta hydrolase"/>
    <property type="match status" value="1"/>
</dbReference>
<keyword evidence="6" id="KW-0732">Signal</keyword>
<organism evidence="8 9">
    <name type="scientific">Ignelater luminosus</name>
    <name type="common">Cucubano</name>
    <name type="synonym">Pyrophorus luminosus</name>
    <dbReference type="NCBI Taxonomy" id="2038154"/>
    <lineage>
        <taxon>Eukaryota</taxon>
        <taxon>Metazoa</taxon>
        <taxon>Ecdysozoa</taxon>
        <taxon>Arthropoda</taxon>
        <taxon>Hexapoda</taxon>
        <taxon>Insecta</taxon>
        <taxon>Pterygota</taxon>
        <taxon>Neoptera</taxon>
        <taxon>Endopterygota</taxon>
        <taxon>Coleoptera</taxon>
        <taxon>Polyphaga</taxon>
        <taxon>Elateriformia</taxon>
        <taxon>Elateroidea</taxon>
        <taxon>Elateridae</taxon>
        <taxon>Agrypninae</taxon>
        <taxon>Pyrophorini</taxon>
        <taxon>Ignelater</taxon>
    </lineage>
</organism>
<dbReference type="AlphaFoldDB" id="A0A8K0DGE3"/>
<dbReference type="InterPro" id="IPR019826">
    <property type="entry name" value="Carboxylesterase_B_AS"/>
</dbReference>
<dbReference type="InterPro" id="IPR019819">
    <property type="entry name" value="Carboxylesterase_B_CS"/>
</dbReference>
<dbReference type="InterPro" id="IPR050309">
    <property type="entry name" value="Type-B_Carboxylest/Lipase"/>
</dbReference>
<evidence type="ECO:0000256" key="5">
    <source>
        <dbReference type="ARBA" id="ARBA00023180"/>
    </source>
</evidence>
<dbReference type="SUPFAM" id="SSF53474">
    <property type="entry name" value="alpha/beta-Hydrolases"/>
    <property type="match status" value="1"/>
</dbReference>
<keyword evidence="5" id="KW-0325">Glycoprotein</keyword>
<proteinExistence type="inferred from homology"/>
<dbReference type="PROSITE" id="PS00941">
    <property type="entry name" value="CARBOXYLESTERASE_B_2"/>
    <property type="match status" value="1"/>
</dbReference>
<protein>
    <recommendedName>
        <fullName evidence="6">Carboxylic ester hydrolase</fullName>
        <ecNumber evidence="6">3.1.1.-</ecNumber>
    </recommendedName>
</protein>
<evidence type="ECO:0000256" key="4">
    <source>
        <dbReference type="ARBA" id="ARBA00023157"/>
    </source>
</evidence>
<evidence type="ECO:0000313" key="9">
    <source>
        <dbReference type="Proteomes" id="UP000801492"/>
    </source>
</evidence>
<keyword evidence="3 6" id="KW-0378">Hydrolase</keyword>
<dbReference type="Pfam" id="PF00135">
    <property type="entry name" value="COesterase"/>
    <property type="match status" value="1"/>
</dbReference>